<gene>
    <name evidence="2" type="ORF">ACFQMA_04150</name>
</gene>
<protein>
    <submittedName>
        <fullName evidence="2">HTH domain-containing protein</fullName>
    </submittedName>
</protein>
<dbReference type="RefSeq" id="WP_274324631.1">
    <property type="nucleotide sequence ID" value="NZ_CP118158.1"/>
</dbReference>
<name>A0ABD5Y3R7_9EURY</name>
<accession>A0ABD5Y3R7</accession>
<dbReference type="Proteomes" id="UP001596432">
    <property type="component" value="Unassembled WGS sequence"/>
</dbReference>
<dbReference type="Pfam" id="PF20575">
    <property type="entry name" value="HTH_63"/>
    <property type="match status" value="1"/>
</dbReference>
<evidence type="ECO:0000313" key="2">
    <source>
        <dbReference type="EMBL" id="MFC7139029.1"/>
    </source>
</evidence>
<dbReference type="InterPro" id="IPR046783">
    <property type="entry name" value="HTH_63"/>
</dbReference>
<organism evidence="2 3">
    <name type="scientific">Halosimplex aquaticum</name>
    <dbReference type="NCBI Taxonomy" id="3026162"/>
    <lineage>
        <taxon>Archaea</taxon>
        <taxon>Methanobacteriati</taxon>
        <taxon>Methanobacteriota</taxon>
        <taxon>Stenosarchaea group</taxon>
        <taxon>Halobacteria</taxon>
        <taxon>Halobacteriales</taxon>
        <taxon>Haloarculaceae</taxon>
        <taxon>Halosimplex</taxon>
    </lineage>
</organism>
<dbReference type="EMBL" id="JBHTAS010000001">
    <property type="protein sequence ID" value="MFC7139029.1"/>
    <property type="molecule type" value="Genomic_DNA"/>
</dbReference>
<proteinExistence type="predicted"/>
<dbReference type="GeneID" id="78819277"/>
<reference evidence="2 3" key="1">
    <citation type="journal article" date="2019" name="Int. J. Syst. Evol. Microbiol.">
        <title>The Global Catalogue of Microorganisms (GCM) 10K type strain sequencing project: providing services to taxonomists for standard genome sequencing and annotation.</title>
        <authorList>
            <consortium name="The Broad Institute Genomics Platform"/>
            <consortium name="The Broad Institute Genome Sequencing Center for Infectious Disease"/>
            <person name="Wu L."/>
            <person name="Ma J."/>
        </authorList>
    </citation>
    <scope>NUCLEOTIDE SEQUENCE [LARGE SCALE GENOMIC DNA]</scope>
    <source>
        <strain evidence="2 3">XZYJT29</strain>
    </source>
</reference>
<evidence type="ECO:0000256" key="1">
    <source>
        <dbReference type="SAM" id="MobiDB-lite"/>
    </source>
</evidence>
<feature type="region of interest" description="Disordered" evidence="1">
    <location>
        <begin position="175"/>
        <end position="196"/>
    </location>
</feature>
<keyword evidence="3" id="KW-1185">Reference proteome</keyword>
<evidence type="ECO:0000313" key="3">
    <source>
        <dbReference type="Proteomes" id="UP001596432"/>
    </source>
</evidence>
<sequence length="196" mass="21268">MTRDDTRPSGEPAFTRWLETTEDRFQRADTRRVTLFVRSMLPPLGAKGTQEALIRELNEHAAAGELDNVSVTVTGDRLCLCETCTGTDAGSSLLDRVRELDGWGREFDASVSRFFETRELDSSVAGETARALVPPRVAVALYCDGTLAGAFPCEMGDATVATRDFVAALNRFCEDASPSSDGKESLRVDSAPNSHS</sequence>
<comment type="caution">
    <text evidence="2">The sequence shown here is derived from an EMBL/GenBank/DDBJ whole genome shotgun (WGS) entry which is preliminary data.</text>
</comment>
<dbReference type="AlphaFoldDB" id="A0ABD5Y3R7"/>